<dbReference type="Proteomes" id="UP000218151">
    <property type="component" value="Unassembled WGS sequence"/>
</dbReference>
<dbReference type="Pfam" id="PF00892">
    <property type="entry name" value="EamA"/>
    <property type="match status" value="1"/>
</dbReference>
<evidence type="ECO:0000256" key="6">
    <source>
        <dbReference type="SAM" id="Phobius"/>
    </source>
</evidence>
<dbReference type="GO" id="GO:0016020">
    <property type="term" value="C:membrane"/>
    <property type="evidence" value="ECO:0007669"/>
    <property type="project" value="UniProtKB-SubCell"/>
</dbReference>
<name>A0A2A2SCQ8_9SPHN</name>
<feature type="transmembrane region" description="Helical" evidence="6">
    <location>
        <begin position="186"/>
        <end position="211"/>
    </location>
</feature>
<feature type="transmembrane region" description="Helical" evidence="6">
    <location>
        <begin position="37"/>
        <end position="56"/>
    </location>
</feature>
<feature type="transmembrane region" description="Helical" evidence="6">
    <location>
        <begin position="63"/>
        <end position="85"/>
    </location>
</feature>
<evidence type="ECO:0000256" key="4">
    <source>
        <dbReference type="ARBA" id="ARBA00022989"/>
    </source>
</evidence>
<evidence type="ECO:0000256" key="1">
    <source>
        <dbReference type="ARBA" id="ARBA00004141"/>
    </source>
</evidence>
<sequence length="262" mass="26776">MGVDVLVGRAVLSASAAVLVSPALLFAAPPDAATWGALAVAMPAHFAYQLCLVRAMGRGELSLVFPVMRGAAPLLTAVAAAALLGEGLHPLGWAGLVAATGALLVFAWPPEATGLRAHPDRAGLGWALATAVGVALYNTADARGVRVAPEPLTYIVWLFLLDAVPITVLAVATRRRALRAALEARWRYGVAAGGLSVLSFGSALYAFSLLAVAKVSALRETSVVWAALLGGRVLGEAMGRRRVAAAALLAGGLVLMQFAPAS</sequence>
<keyword evidence="3 6" id="KW-0812">Transmembrane</keyword>
<dbReference type="Gene3D" id="1.10.3730.20">
    <property type="match status" value="1"/>
</dbReference>
<feature type="domain" description="EamA" evidence="8">
    <location>
        <begin position="123"/>
        <end position="256"/>
    </location>
</feature>
<feature type="transmembrane region" description="Helical" evidence="6">
    <location>
        <begin position="122"/>
        <end position="140"/>
    </location>
</feature>
<accession>A0A2A2SCQ8</accession>
<evidence type="ECO:0000256" key="7">
    <source>
        <dbReference type="SAM" id="SignalP"/>
    </source>
</evidence>
<feature type="signal peptide" evidence="7">
    <location>
        <begin position="1"/>
        <end position="27"/>
    </location>
</feature>
<dbReference type="InterPro" id="IPR000620">
    <property type="entry name" value="EamA_dom"/>
</dbReference>
<feature type="transmembrane region" description="Helical" evidence="6">
    <location>
        <begin position="242"/>
        <end position="259"/>
    </location>
</feature>
<dbReference type="OrthoDB" id="9783707at2"/>
<evidence type="ECO:0000313" key="9">
    <source>
        <dbReference type="EMBL" id="PAX06791.1"/>
    </source>
</evidence>
<evidence type="ECO:0000313" key="10">
    <source>
        <dbReference type="Proteomes" id="UP000218151"/>
    </source>
</evidence>
<evidence type="ECO:0000256" key="3">
    <source>
        <dbReference type="ARBA" id="ARBA00022692"/>
    </source>
</evidence>
<protein>
    <recommendedName>
        <fullName evidence="8">EamA domain-containing protein</fullName>
    </recommendedName>
</protein>
<feature type="transmembrane region" description="Helical" evidence="6">
    <location>
        <begin position="217"/>
        <end position="235"/>
    </location>
</feature>
<proteinExistence type="inferred from homology"/>
<keyword evidence="7" id="KW-0732">Signal</keyword>
<gene>
    <name evidence="9" type="ORF">CKY28_15445</name>
</gene>
<comment type="caution">
    <text evidence="9">The sequence shown here is derived from an EMBL/GenBank/DDBJ whole genome shotgun (WGS) entry which is preliminary data.</text>
</comment>
<evidence type="ECO:0000256" key="2">
    <source>
        <dbReference type="ARBA" id="ARBA00007362"/>
    </source>
</evidence>
<comment type="similarity">
    <text evidence="2">Belongs to the EamA transporter family.</text>
</comment>
<dbReference type="InterPro" id="IPR037185">
    <property type="entry name" value="EmrE-like"/>
</dbReference>
<evidence type="ECO:0000259" key="8">
    <source>
        <dbReference type="Pfam" id="PF00892"/>
    </source>
</evidence>
<feature type="transmembrane region" description="Helical" evidence="6">
    <location>
        <begin position="91"/>
        <end position="110"/>
    </location>
</feature>
<keyword evidence="10" id="KW-1185">Reference proteome</keyword>
<organism evidence="9 10">
    <name type="scientific">Sphingomonas lenta</name>
    <dbReference type="NCBI Taxonomy" id="1141887"/>
    <lineage>
        <taxon>Bacteria</taxon>
        <taxon>Pseudomonadati</taxon>
        <taxon>Pseudomonadota</taxon>
        <taxon>Alphaproteobacteria</taxon>
        <taxon>Sphingomonadales</taxon>
        <taxon>Sphingomonadaceae</taxon>
        <taxon>Sphingomonas</taxon>
    </lineage>
</organism>
<dbReference type="InterPro" id="IPR050638">
    <property type="entry name" value="AA-Vitamin_Transporters"/>
</dbReference>
<evidence type="ECO:0000256" key="5">
    <source>
        <dbReference type="ARBA" id="ARBA00023136"/>
    </source>
</evidence>
<dbReference type="PANTHER" id="PTHR32322:SF2">
    <property type="entry name" value="EAMA DOMAIN-CONTAINING PROTEIN"/>
    <property type="match status" value="1"/>
</dbReference>
<comment type="subcellular location">
    <subcellularLocation>
        <location evidence="1">Membrane</location>
        <topology evidence="1">Multi-pass membrane protein</topology>
    </subcellularLocation>
</comment>
<dbReference type="EMBL" id="NSLI01000005">
    <property type="protein sequence ID" value="PAX06791.1"/>
    <property type="molecule type" value="Genomic_DNA"/>
</dbReference>
<feature type="chain" id="PRO_5012132653" description="EamA domain-containing protein" evidence="7">
    <location>
        <begin position="28"/>
        <end position="262"/>
    </location>
</feature>
<dbReference type="PANTHER" id="PTHR32322">
    <property type="entry name" value="INNER MEMBRANE TRANSPORTER"/>
    <property type="match status" value="1"/>
</dbReference>
<reference evidence="10" key="1">
    <citation type="submission" date="2017-09" db="EMBL/GenBank/DDBJ databases">
        <authorList>
            <person name="Feng G."/>
            <person name="Zhu H."/>
        </authorList>
    </citation>
    <scope>NUCLEOTIDE SEQUENCE [LARGE SCALE GENOMIC DNA]</scope>
    <source>
        <strain evidence="10">1PNM-20</strain>
    </source>
</reference>
<keyword evidence="4 6" id="KW-1133">Transmembrane helix</keyword>
<dbReference type="AlphaFoldDB" id="A0A2A2SCQ8"/>
<feature type="transmembrane region" description="Helical" evidence="6">
    <location>
        <begin position="152"/>
        <end position="174"/>
    </location>
</feature>
<keyword evidence="5 6" id="KW-0472">Membrane</keyword>
<dbReference type="SUPFAM" id="SSF103481">
    <property type="entry name" value="Multidrug resistance efflux transporter EmrE"/>
    <property type="match status" value="2"/>
</dbReference>